<sequence length="149" mass="16552">MSMNPNNRTTVLMLPTSSLSFWGKFVGKFTINFRTQEDVVLGGGKPFSISERLEKPRSIPQSLCNNSNLLVLDVSNNHFNGMIQECLTQSETLVVLNLQHNMFNGNILDKFPVSCALRTLDLNSNLLKGLIPKSLANCTSLEVHNSNLN</sequence>
<proteinExistence type="predicted"/>
<evidence type="ECO:0000313" key="8">
    <source>
        <dbReference type="EMBL" id="RDX68951.1"/>
    </source>
</evidence>
<gene>
    <name evidence="8" type="primary">RLP12</name>
    <name evidence="8" type="ORF">CR513_51999</name>
</gene>
<protein>
    <submittedName>
        <fullName evidence="8">Receptor-like protein 12</fullName>
    </submittedName>
</protein>
<dbReference type="Pfam" id="PF00560">
    <property type="entry name" value="LRR_1"/>
    <property type="match status" value="2"/>
</dbReference>
<keyword evidence="4" id="KW-1133">Transmembrane helix</keyword>
<accession>A0A371ESC5</accession>
<name>A0A371ESC5_MUCPR</name>
<dbReference type="Proteomes" id="UP000257109">
    <property type="component" value="Unassembled WGS sequence"/>
</dbReference>
<keyword evidence="2" id="KW-0812">Transmembrane</keyword>
<dbReference type="InterPro" id="IPR046956">
    <property type="entry name" value="RLP23-like"/>
</dbReference>
<keyword evidence="9" id="KW-1185">Reference proteome</keyword>
<dbReference type="GO" id="GO:0016020">
    <property type="term" value="C:membrane"/>
    <property type="evidence" value="ECO:0007669"/>
    <property type="project" value="UniProtKB-SubCell"/>
</dbReference>
<evidence type="ECO:0000256" key="6">
    <source>
        <dbReference type="ARBA" id="ARBA00023170"/>
    </source>
</evidence>
<dbReference type="InterPro" id="IPR032675">
    <property type="entry name" value="LRR_dom_sf"/>
</dbReference>
<dbReference type="Gene3D" id="3.80.10.10">
    <property type="entry name" value="Ribonuclease Inhibitor"/>
    <property type="match status" value="1"/>
</dbReference>
<evidence type="ECO:0000256" key="3">
    <source>
        <dbReference type="ARBA" id="ARBA00022729"/>
    </source>
</evidence>
<feature type="non-terminal residue" evidence="8">
    <location>
        <position position="1"/>
    </location>
</feature>
<evidence type="ECO:0000256" key="4">
    <source>
        <dbReference type="ARBA" id="ARBA00022989"/>
    </source>
</evidence>
<dbReference type="OrthoDB" id="1394818at2759"/>
<reference evidence="8" key="1">
    <citation type="submission" date="2018-05" db="EMBL/GenBank/DDBJ databases">
        <title>Draft genome of Mucuna pruriens seed.</title>
        <authorList>
            <person name="Nnadi N.E."/>
            <person name="Vos R."/>
            <person name="Hasami M.H."/>
            <person name="Devisetty U.K."/>
            <person name="Aguiy J.C."/>
        </authorList>
    </citation>
    <scope>NUCLEOTIDE SEQUENCE [LARGE SCALE GENOMIC DNA]</scope>
    <source>
        <strain evidence="8">JCA_2017</strain>
    </source>
</reference>
<keyword evidence="7" id="KW-0325">Glycoprotein</keyword>
<evidence type="ECO:0000256" key="1">
    <source>
        <dbReference type="ARBA" id="ARBA00004479"/>
    </source>
</evidence>
<keyword evidence="5" id="KW-0472">Membrane</keyword>
<organism evidence="8 9">
    <name type="scientific">Mucuna pruriens</name>
    <name type="common">Velvet bean</name>
    <name type="synonym">Dolichos pruriens</name>
    <dbReference type="NCBI Taxonomy" id="157652"/>
    <lineage>
        <taxon>Eukaryota</taxon>
        <taxon>Viridiplantae</taxon>
        <taxon>Streptophyta</taxon>
        <taxon>Embryophyta</taxon>
        <taxon>Tracheophyta</taxon>
        <taxon>Spermatophyta</taxon>
        <taxon>Magnoliopsida</taxon>
        <taxon>eudicotyledons</taxon>
        <taxon>Gunneridae</taxon>
        <taxon>Pentapetalae</taxon>
        <taxon>rosids</taxon>
        <taxon>fabids</taxon>
        <taxon>Fabales</taxon>
        <taxon>Fabaceae</taxon>
        <taxon>Papilionoideae</taxon>
        <taxon>50 kb inversion clade</taxon>
        <taxon>NPAAA clade</taxon>
        <taxon>indigoferoid/millettioid clade</taxon>
        <taxon>Phaseoleae</taxon>
        <taxon>Mucuna</taxon>
    </lineage>
</organism>
<evidence type="ECO:0000256" key="2">
    <source>
        <dbReference type="ARBA" id="ARBA00022692"/>
    </source>
</evidence>
<evidence type="ECO:0000256" key="7">
    <source>
        <dbReference type="ARBA" id="ARBA00023180"/>
    </source>
</evidence>
<keyword evidence="3" id="KW-0732">Signal</keyword>
<dbReference type="AlphaFoldDB" id="A0A371ESC5"/>
<dbReference type="InterPro" id="IPR001611">
    <property type="entry name" value="Leu-rich_rpt"/>
</dbReference>
<comment type="subcellular location">
    <subcellularLocation>
        <location evidence="1">Membrane</location>
        <topology evidence="1">Single-pass type I membrane protein</topology>
    </subcellularLocation>
</comment>
<dbReference type="STRING" id="157652.A0A371ESC5"/>
<comment type="caution">
    <text evidence="8">The sequence shown here is derived from an EMBL/GenBank/DDBJ whole genome shotgun (WGS) entry which is preliminary data.</text>
</comment>
<dbReference type="EMBL" id="QJKJ01012321">
    <property type="protein sequence ID" value="RDX68951.1"/>
    <property type="molecule type" value="Genomic_DNA"/>
</dbReference>
<keyword evidence="6" id="KW-0675">Receptor</keyword>
<dbReference type="PANTHER" id="PTHR48061">
    <property type="entry name" value="LEUCINE-RICH REPEAT RECEPTOR PROTEIN KINASE EMS1-LIKE-RELATED"/>
    <property type="match status" value="1"/>
</dbReference>
<evidence type="ECO:0000256" key="5">
    <source>
        <dbReference type="ARBA" id="ARBA00023136"/>
    </source>
</evidence>
<dbReference type="PANTHER" id="PTHR48061:SF2">
    <property type="entry name" value="RECEPTOR LIKE PROTEIN 30-LIKE"/>
    <property type="match status" value="1"/>
</dbReference>
<evidence type="ECO:0000313" key="9">
    <source>
        <dbReference type="Proteomes" id="UP000257109"/>
    </source>
</evidence>
<dbReference type="SUPFAM" id="SSF52047">
    <property type="entry name" value="RNI-like"/>
    <property type="match status" value="1"/>
</dbReference>